<dbReference type="GO" id="GO:0006749">
    <property type="term" value="P:glutathione metabolic process"/>
    <property type="evidence" value="ECO:0007669"/>
    <property type="project" value="TreeGrafter"/>
</dbReference>
<comment type="similarity">
    <text evidence="1">Belongs to the oxoprolinase family.</text>
</comment>
<dbReference type="InterPro" id="IPR045079">
    <property type="entry name" value="Oxoprolinase-like"/>
</dbReference>
<dbReference type="InterPro" id="IPR003692">
    <property type="entry name" value="Hydantoinase_B"/>
</dbReference>
<organism evidence="6 7">
    <name type="scientific">Xylaria hypoxylon</name>
    <dbReference type="NCBI Taxonomy" id="37992"/>
    <lineage>
        <taxon>Eukaryota</taxon>
        <taxon>Fungi</taxon>
        <taxon>Dikarya</taxon>
        <taxon>Ascomycota</taxon>
        <taxon>Pezizomycotina</taxon>
        <taxon>Sordariomycetes</taxon>
        <taxon>Xylariomycetidae</taxon>
        <taxon>Xylariales</taxon>
        <taxon>Xylariaceae</taxon>
        <taxon>Xylaria</taxon>
    </lineage>
</organism>
<feature type="domain" description="Hydantoinase/oxoprolinase N-terminal" evidence="4">
    <location>
        <begin position="12"/>
        <end position="231"/>
    </location>
</feature>
<dbReference type="OrthoDB" id="3643at2759"/>
<reference evidence="6 7" key="1">
    <citation type="submission" date="2019-03" db="EMBL/GenBank/DDBJ databases">
        <title>Draft genome sequence of Xylaria hypoxylon DSM 108379, a ubiquitous saprotrophic-parasitic fungi on hardwood.</title>
        <authorList>
            <person name="Buettner E."/>
            <person name="Leonhardt S."/>
            <person name="Gebauer A.M."/>
            <person name="Liers C."/>
            <person name="Hofrichter M."/>
            <person name="Kellner H."/>
        </authorList>
    </citation>
    <scope>NUCLEOTIDE SEQUENCE [LARGE SCALE GENOMIC DNA]</scope>
    <source>
        <strain evidence="6 7">DSM 108379</strain>
    </source>
</reference>
<evidence type="ECO:0000256" key="1">
    <source>
        <dbReference type="ARBA" id="ARBA00010403"/>
    </source>
</evidence>
<evidence type="ECO:0000259" key="3">
    <source>
        <dbReference type="Pfam" id="PF02538"/>
    </source>
</evidence>
<feature type="domain" description="Hydantoinase B/oxoprolinase" evidence="3">
    <location>
        <begin position="778"/>
        <end position="1313"/>
    </location>
</feature>
<gene>
    <name evidence="6" type="ORF">E0Z10_g8990</name>
</gene>
<comment type="caution">
    <text evidence="6">The sequence shown here is derived from an EMBL/GenBank/DDBJ whole genome shotgun (WGS) entry which is preliminary data.</text>
</comment>
<dbReference type="InterPro" id="IPR002821">
    <property type="entry name" value="Hydantoinase_A"/>
</dbReference>
<feature type="domain" description="Hydantoinase A/oxoprolinase" evidence="2">
    <location>
        <begin position="251"/>
        <end position="556"/>
    </location>
</feature>
<accession>A0A4Z0YK83</accession>
<evidence type="ECO:0000313" key="6">
    <source>
        <dbReference type="EMBL" id="TGJ79771.1"/>
    </source>
</evidence>
<dbReference type="PANTHER" id="PTHR11365:SF2">
    <property type="entry name" value="5-OXOPROLINASE"/>
    <property type="match status" value="1"/>
</dbReference>
<dbReference type="GO" id="GO:0005829">
    <property type="term" value="C:cytosol"/>
    <property type="evidence" value="ECO:0007669"/>
    <property type="project" value="TreeGrafter"/>
</dbReference>
<dbReference type="GO" id="GO:0017168">
    <property type="term" value="F:5-oxoprolinase (ATP-hydrolyzing) activity"/>
    <property type="evidence" value="ECO:0007669"/>
    <property type="project" value="TreeGrafter"/>
</dbReference>
<protein>
    <recommendedName>
        <fullName evidence="8">5-oxoprolinase</fullName>
    </recommendedName>
</protein>
<dbReference type="InterPro" id="IPR008040">
    <property type="entry name" value="Hydant_A_N"/>
</dbReference>
<evidence type="ECO:0008006" key="8">
    <source>
        <dbReference type="Google" id="ProtNLM"/>
    </source>
</evidence>
<dbReference type="Pfam" id="PF02538">
    <property type="entry name" value="Hydantoinase_B"/>
    <property type="match status" value="1"/>
</dbReference>
<dbReference type="InterPro" id="IPR049517">
    <property type="entry name" value="ACX-like_C"/>
</dbReference>
<dbReference type="STRING" id="37992.A0A4Z0YK83"/>
<evidence type="ECO:0000259" key="5">
    <source>
        <dbReference type="Pfam" id="PF19278"/>
    </source>
</evidence>
<dbReference type="Pfam" id="PF19278">
    <property type="entry name" value="Hydant_A_C"/>
    <property type="match status" value="1"/>
</dbReference>
<name>A0A4Z0YK83_9PEZI</name>
<sequence length="1345" mass="146749">MSSTDRPQRGIRIAIDRGGTFTDCVGTLNGEDVVIKLLSEDPANYDDAPLEGIRRIMSHFQKRDVPRGEKLDTSEIDSIRMGTTVATNALLERKGEKIALVVTKGFQDCLTIGNQSRPKIFDLAIKKPDVLYEEVVEIDERVTLEDYAEDPERNVTKAEASAGTQEAAKADLVMGMSGEAVRVLQRPTEDKIKDQLQSIYDKGIRSIAVCLMHGYTFSDHEALVGKIARDIGFEHISLSHELMPMIKLVSRATSVCADAYLTPAIKKYISGFQKGFAGGLGTRSVLNGESDKGARCEFMQSDGGLVDVEKFTGLKAILSGPAGGVVGYAITSYDEETKIPVIGFDMGGTSTDVSRYGEGRYEHVFETTTAGVTIQSPQLDINTVAAGGGSRLFFKNGLFVVGPESAGAHPGPACYRKGGPAAVTDANLFLGRLLPEFFPKIFGKNEDEGLDYEASKKVIQDLAEQINKEAGKNLSLDEVAYGFLTIANEAMTRPIRSITEAKGHDSSKHRLATFGGAGGQHAVAIADALGVKQILVHRYSSVLSAYGMALADVVDERQEPESKVWQDKGGVVNELKVKMEKLKDRSRQTLRDQGFQDEEIVFEEYLNMRYRGTESALMIIKPSEEEAKASFDGDDWAFGGAFVKHHRYEFGFTLDERDIIVDDVRVRGIGKSFRYQDKTVDQQLKHVKRESIGDEKAYGKSQVYFEGGRRETPIYKLVDLAVGDEINGPAVLADGTQTIVITPNAKALILQTHVIINLTSEGGKDESERKESGEREVDPIMLSIFGHRFMAIAEQMGRALQKTSVSTNVKERLDFSCAIFDATGGLVANAPHLPVHLGSMSTCVRTQAKIWEGKLKKGDVIISNHPSYGGTHLPDITLLMPAFDEKGEKILFYAASRAHHADIGGITAGSMPPNSRELFQEGAAIKSEKIVSEGKFNEERITELLYKEPAQYPGCSGTRCLADNINDLRAQVSANQKGISLIEKLIEEYGEETVQFYMVHIQNNAEQCVRSLLKDIYKKFEGKDLSAVDYMDEGTPIRLRVTIDPEKGEAVFDFEGTGPQVYGNVNAPEAITYSAIIYSLRCLISEDIPLNQGCLKPIHVKIPPKSLLSPSAGAAVVGGNVMTSQRVTDVIFKAFEACAASQGDCNNLTFGFGGNLSGEKEVKGFGGVHTHMTNTRITDSEVFERRYPVLLREFSIRKGSGGKGQHRGGDGVVRDIEFRIPVQVSILSERRVYRPYGLAGGEDAECGLNIWVRRVAKSNPGKDLAGLGQHDGEVAGDAEYEERRMNLGAKNTAAMNPGDRIIINTPGGGGWGPVGGERAVANDTDHTQAWRGGSHAAREEMALQA</sequence>
<evidence type="ECO:0000313" key="7">
    <source>
        <dbReference type="Proteomes" id="UP000297716"/>
    </source>
</evidence>
<evidence type="ECO:0000259" key="2">
    <source>
        <dbReference type="Pfam" id="PF01968"/>
    </source>
</evidence>
<keyword evidence="7" id="KW-1185">Reference proteome</keyword>
<evidence type="ECO:0000259" key="4">
    <source>
        <dbReference type="Pfam" id="PF05378"/>
    </source>
</evidence>
<dbReference type="Pfam" id="PF05378">
    <property type="entry name" value="Hydant_A_N"/>
    <property type="match status" value="1"/>
</dbReference>
<dbReference type="PANTHER" id="PTHR11365">
    <property type="entry name" value="5-OXOPROLINASE RELATED"/>
    <property type="match status" value="1"/>
</dbReference>
<proteinExistence type="inferred from homology"/>
<dbReference type="EMBL" id="SKBN01000262">
    <property type="protein sequence ID" value="TGJ79771.1"/>
    <property type="molecule type" value="Genomic_DNA"/>
</dbReference>
<dbReference type="Proteomes" id="UP000297716">
    <property type="component" value="Unassembled WGS sequence"/>
</dbReference>
<feature type="domain" description="Acetophenone carboxylase-like C-terminal" evidence="5">
    <location>
        <begin position="568"/>
        <end position="758"/>
    </location>
</feature>
<dbReference type="Pfam" id="PF01968">
    <property type="entry name" value="Hydantoinase_A"/>
    <property type="match status" value="1"/>
</dbReference>